<keyword evidence="2" id="KW-1185">Reference proteome</keyword>
<protein>
    <submittedName>
        <fullName evidence="1">Uncharacterized protein</fullName>
    </submittedName>
</protein>
<dbReference type="PATRIC" id="fig|29422.6.peg.3394"/>
<dbReference type="RefSeq" id="WP_058443150.1">
    <property type="nucleotide sequence ID" value="NZ_CAAAHU010000008.1"/>
</dbReference>
<dbReference type="Proteomes" id="UP000054742">
    <property type="component" value="Unassembled WGS sequence"/>
</dbReference>
<proteinExistence type="predicted"/>
<accession>A0A0W0S1P7</accession>
<dbReference type="AlphaFoldDB" id="A0A0W0S1P7"/>
<organism evidence="1 2">
    <name type="scientific">Legionella brunensis</name>
    <dbReference type="NCBI Taxonomy" id="29422"/>
    <lineage>
        <taxon>Bacteria</taxon>
        <taxon>Pseudomonadati</taxon>
        <taxon>Pseudomonadota</taxon>
        <taxon>Gammaproteobacteria</taxon>
        <taxon>Legionellales</taxon>
        <taxon>Legionellaceae</taxon>
        <taxon>Legionella</taxon>
    </lineage>
</organism>
<evidence type="ECO:0000313" key="2">
    <source>
        <dbReference type="Proteomes" id="UP000054742"/>
    </source>
</evidence>
<name>A0A0W0S1P7_9GAMM</name>
<dbReference type="OrthoDB" id="5630399at2"/>
<reference evidence="1 2" key="1">
    <citation type="submission" date="2015-11" db="EMBL/GenBank/DDBJ databases">
        <title>Genomic analysis of 38 Legionella species identifies large and diverse effector repertoires.</title>
        <authorList>
            <person name="Burstein D."/>
            <person name="Amaro F."/>
            <person name="Zusman T."/>
            <person name="Lifshitz Z."/>
            <person name="Cohen O."/>
            <person name="Gilbert J.A."/>
            <person name="Pupko T."/>
            <person name="Shuman H.A."/>
            <person name="Segal G."/>
        </authorList>
    </citation>
    <scope>NUCLEOTIDE SEQUENCE [LARGE SCALE GENOMIC DNA]</scope>
    <source>
        <strain evidence="1 2">ATCC 43878</strain>
    </source>
</reference>
<comment type="caution">
    <text evidence="1">The sequence shown here is derived from an EMBL/GenBank/DDBJ whole genome shotgun (WGS) entry which is preliminary data.</text>
</comment>
<evidence type="ECO:0000313" key="1">
    <source>
        <dbReference type="EMBL" id="KTC77105.1"/>
    </source>
</evidence>
<gene>
    <name evidence="1" type="ORF">Lbru_3212</name>
</gene>
<dbReference type="EMBL" id="LNXV01000036">
    <property type="protein sequence ID" value="KTC77105.1"/>
    <property type="molecule type" value="Genomic_DNA"/>
</dbReference>
<sequence length="990" mass="111543">MSAENAKNLLIQYNQKRYLRFLLNKDETLILPTVSSVPWIGTAGRIDKYRKRTVKHGDHQVNFISKNREFHSFQWQTSPEKLKKAVRWGIVRTESVTGKVISALGNYRVITHERIAKGMISNTQPLKIQFLDHYQQRFEALQALESLVNRDCSVTTYKETIEHYIQELRMISSDLEKHFEHTHLTDINPEAISLLRKDIEDDIERARVYLEALIKQAHDQQALRAYNRARGTDSISEFVKQQMLHNLYQMQGINQDISYSRKRSFALTRGALNDCIEDARKEIDDHNADPRNAVRAEHHGLYSSGNDSVTYDFGQDNLSPARQRQVLLGISFIEGWDAVDYSNPKTPVVENKSGSSSLSEVAATNWKLHRNFKAAVKANVFFIFNIFKGIFTYTHPWEEEAWDNKSFHLVAAELRSKASPNEPLLFKPIKFFKIIINSIKDCFKGIRNFGTELFRTPEEIFNDWKATKILRDYDVVIKKAETEILFIEKEEEERLKHLLSSFSLPEMSPAMSKLAKADYHLTAGEQNDILTVMVRGFDGFSSVFTHNIYAKDPVAGLVFTAAYAAGAAAIFYPAVGSAVFGSSYVNWFSNFSYGMGAGKFAAAIGGGSTQAQAFATAWDTLMHGPNGLGVTVATQIAEDPLTYASYFVVAYTLGYVLVNGVNGHEIPGLSAILKEDLGTTPEASYPFIGGKFAIASYELLHRKPSECHQPLKINFDGTEVAEYPQSSYKEYDKTIAQFRLAFWLSMHASTLPKLSPTMLYELERHIDKLFPPEKAASLKKILYPEKEPSIGFQIFSIPLTYVPAILRLALAFVVSPIAWFMGNPFPAQSIKNAGSDLLAKVRKDLTRILIVGSQLTHVFFKLASSLVKAFAFTVNMIIGRVTGVLDKYPAHSMHKTFAFIHSWFRSVGELLYPARATKSVISADPAHTIREMEHSYQTVLDNLRVVGEQVSPIVLSSSPSEVLNMPSPLQSTSNNALINDERQKFTSLGY</sequence>